<dbReference type="PANTHER" id="PTHR45744">
    <property type="entry name" value="TYROSINE AMINOTRANSFERASE"/>
    <property type="match status" value="1"/>
</dbReference>
<feature type="modified residue" description="N6-(pyridoxal phosphate)lysine" evidence="5">
    <location>
        <position position="252"/>
    </location>
</feature>
<comment type="caution">
    <text evidence="7">The sequence shown here is derived from an EMBL/GenBank/DDBJ whole genome shotgun (WGS) entry which is preliminary data.</text>
</comment>
<evidence type="ECO:0000256" key="5">
    <source>
        <dbReference type="PIRSR" id="PIRSR000517-1"/>
    </source>
</evidence>
<keyword evidence="7" id="KW-0808">Transferase</keyword>
<dbReference type="AlphaFoldDB" id="A0A2P5AE93"/>
<evidence type="ECO:0000256" key="3">
    <source>
        <dbReference type="ARBA" id="ARBA00022898"/>
    </source>
</evidence>
<sequence>MEYDESTEWHFWQDKGELDKAPRVITIREVTDMLKENLNKDDQRPVVPLGHGDPSCFFRTSAAAEDAIVNVIRSAKYNCYPPANGLLSARGAIAEYLSHDLPYKLSPDDVYLTVGCTQAIEIIMDALARPGANVLLPRPGFPYHEARARCSHLEVRHYDLLPEQGWEIDLENVRALSDENTVAMFIINPGNPCGSVYTRHHLEKVAKMARKLGFLVVADEAHEHFTFGNNPFVSMGVFGSIAPMLTVNSISKRWSVPGWRLGWLVTNDPNGILKKSGLTKKIIGCLNVSTDPPTPIQGAIPDILKKTKKENLSKMVEIVREAADTCYNKVEEIPFMTCPHKPEGSIFLMVKLNVSLFDDINDDLEFCLKLAKEESVILLPGGLALGMKNWLRIIFAVEPSLLEDGLGRIKAFCQRHAKKQ</sequence>
<dbReference type="GO" id="GO:0004838">
    <property type="term" value="F:L-tyrosine-2-oxoglutarate transaminase activity"/>
    <property type="evidence" value="ECO:0007669"/>
    <property type="project" value="TreeGrafter"/>
</dbReference>
<keyword evidence="3 4" id="KW-0663">Pyridoxal phosphate</keyword>
<proteinExistence type="inferred from homology"/>
<dbReference type="Gene3D" id="3.40.640.10">
    <property type="entry name" value="Type I PLP-dependent aspartate aminotransferase-like (Major domain)"/>
    <property type="match status" value="1"/>
</dbReference>
<evidence type="ECO:0000313" key="7">
    <source>
        <dbReference type="EMBL" id="PON34850.1"/>
    </source>
</evidence>
<reference evidence="8" key="1">
    <citation type="submission" date="2016-06" db="EMBL/GenBank/DDBJ databases">
        <title>Parallel loss of symbiosis genes in relatives of nitrogen-fixing non-legume Parasponia.</title>
        <authorList>
            <person name="Van Velzen R."/>
            <person name="Holmer R."/>
            <person name="Bu F."/>
            <person name="Rutten L."/>
            <person name="Van Zeijl A."/>
            <person name="Liu W."/>
            <person name="Santuari L."/>
            <person name="Cao Q."/>
            <person name="Sharma T."/>
            <person name="Shen D."/>
            <person name="Roswanjaya Y."/>
            <person name="Wardhani T."/>
            <person name="Kalhor M.S."/>
            <person name="Jansen J."/>
            <person name="Van den Hoogen J."/>
            <person name="Gungor B."/>
            <person name="Hartog M."/>
            <person name="Hontelez J."/>
            <person name="Verver J."/>
            <person name="Yang W.-C."/>
            <person name="Schijlen E."/>
            <person name="Repin R."/>
            <person name="Schilthuizen M."/>
            <person name="Schranz E."/>
            <person name="Heidstra R."/>
            <person name="Miyata K."/>
            <person name="Fedorova E."/>
            <person name="Kohlen W."/>
            <person name="Bisseling T."/>
            <person name="Smit S."/>
            <person name="Geurts R."/>
        </authorList>
    </citation>
    <scope>NUCLEOTIDE SEQUENCE [LARGE SCALE GENOMIC DNA]</scope>
    <source>
        <strain evidence="8">cv. WU1-14</strain>
    </source>
</reference>
<dbReference type="CDD" id="cd00609">
    <property type="entry name" value="AAT_like"/>
    <property type="match status" value="1"/>
</dbReference>
<evidence type="ECO:0000256" key="4">
    <source>
        <dbReference type="PIRNR" id="PIRNR000517"/>
    </source>
</evidence>
<dbReference type="InterPro" id="IPR015424">
    <property type="entry name" value="PyrdxlP-dep_Trfase"/>
</dbReference>
<keyword evidence="8" id="KW-1185">Reference proteome</keyword>
<feature type="domain" description="Aminotransferase class I/classII large" evidence="6">
    <location>
        <begin position="46"/>
        <end position="409"/>
    </location>
</feature>
<evidence type="ECO:0000313" key="8">
    <source>
        <dbReference type="Proteomes" id="UP000237105"/>
    </source>
</evidence>
<dbReference type="InterPro" id="IPR015422">
    <property type="entry name" value="PyrdxlP-dep_Trfase_small"/>
</dbReference>
<dbReference type="InterPro" id="IPR015421">
    <property type="entry name" value="PyrdxlP-dep_Trfase_major"/>
</dbReference>
<dbReference type="Proteomes" id="UP000237105">
    <property type="component" value="Unassembled WGS sequence"/>
</dbReference>
<accession>A0A2P5AE93</accession>
<dbReference type="OrthoDB" id="7042322at2759"/>
<protein>
    <submittedName>
        <fullName evidence="7">Tyrosine/nicotianamine aminotransferase</fullName>
    </submittedName>
</protein>
<keyword evidence="7" id="KW-0032">Aminotransferase</keyword>
<dbReference type="Gene3D" id="3.90.1150.10">
    <property type="entry name" value="Aspartate Aminotransferase, domain 1"/>
    <property type="match status" value="1"/>
</dbReference>
<dbReference type="InterPro" id="IPR004839">
    <property type="entry name" value="Aminotransferase_I/II_large"/>
</dbReference>
<evidence type="ECO:0000259" key="6">
    <source>
        <dbReference type="Pfam" id="PF00155"/>
    </source>
</evidence>
<dbReference type="InterPro" id="IPR005958">
    <property type="entry name" value="TyrNic_aminoTrfase"/>
</dbReference>
<gene>
    <name evidence="7" type="primary">PanTAT1</name>
    <name evidence="7" type="ORF">PanWU01x14_341170</name>
</gene>
<evidence type="ECO:0000256" key="2">
    <source>
        <dbReference type="ARBA" id="ARBA00007441"/>
    </source>
</evidence>
<dbReference type="PROSITE" id="PS00105">
    <property type="entry name" value="AA_TRANSFER_CLASS_1"/>
    <property type="match status" value="1"/>
</dbReference>
<dbReference type="STRING" id="3476.A0A2P5AE93"/>
<comment type="similarity">
    <text evidence="2 4">Belongs to the class-I pyridoxal-phosphate-dependent aminotransferase family.</text>
</comment>
<dbReference type="Pfam" id="PF00155">
    <property type="entry name" value="Aminotran_1_2"/>
    <property type="match status" value="1"/>
</dbReference>
<dbReference type="FunFam" id="3.40.640.10:FF:000048">
    <property type="entry name" value="tyrosine aminotransferase"/>
    <property type="match status" value="1"/>
</dbReference>
<name>A0A2P5AE93_PARAD</name>
<evidence type="ECO:0000256" key="1">
    <source>
        <dbReference type="ARBA" id="ARBA00001933"/>
    </source>
</evidence>
<dbReference type="GO" id="GO:0006572">
    <property type="term" value="P:L-tyrosine catabolic process"/>
    <property type="evidence" value="ECO:0007669"/>
    <property type="project" value="TreeGrafter"/>
</dbReference>
<dbReference type="PIRSF" id="PIRSF000517">
    <property type="entry name" value="Tyr_transaminase"/>
    <property type="match status" value="1"/>
</dbReference>
<comment type="cofactor">
    <cofactor evidence="1 4 5">
        <name>pyridoxal 5'-phosphate</name>
        <dbReference type="ChEBI" id="CHEBI:597326"/>
    </cofactor>
</comment>
<dbReference type="GO" id="GO:0030170">
    <property type="term" value="F:pyridoxal phosphate binding"/>
    <property type="evidence" value="ECO:0007669"/>
    <property type="project" value="InterPro"/>
</dbReference>
<dbReference type="PANTHER" id="PTHR45744:SF11">
    <property type="entry name" value="TYROSINE AMINOTRANSFERASE"/>
    <property type="match status" value="1"/>
</dbReference>
<dbReference type="SUPFAM" id="SSF53383">
    <property type="entry name" value="PLP-dependent transferases"/>
    <property type="match status" value="1"/>
</dbReference>
<organism evidence="7 8">
    <name type="scientific">Parasponia andersonii</name>
    <name type="common">Sponia andersonii</name>
    <dbReference type="NCBI Taxonomy" id="3476"/>
    <lineage>
        <taxon>Eukaryota</taxon>
        <taxon>Viridiplantae</taxon>
        <taxon>Streptophyta</taxon>
        <taxon>Embryophyta</taxon>
        <taxon>Tracheophyta</taxon>
        <taxon>Spermatophyta</taxon>
        <taxon>Magnoliopsida</taxon>
        <taxon>eudicotyledons</taxon>
        <taxon>Gunneridae</taxon>
        <taxon>Pentapetalae</taxon>
        <taxon>rosids</taxon>
        <taxon>fabids</taxon>
        <taxon>Rosales</taxon>
        <taxon>Cannabaceae</taxon>
        <taxon>Parasponia</taxon>
    </lineage>
</organism>
<dbReference type="EMBL" id="JXTB01000640">
    <property type="protein sequence ID" value="PON34850.1"/>
    <property type="molecule type" value="Genomic_DNA"/>
</dbReference>
<dbReference type="NCBIfam" id="TIGR01265">
    <property type="entry name" value="tyr_nico_aTase"/>
    <property type="match status" value="1"/>
</dbReference>
<dbReference type="InterPro" id="IPR004838">
    <property type="entry name" value="NHTrfase_class1_PyrdxlP-BS"/>
</dbReference>